<reference evidence="1 2" key="1">
    <citation type="submission" date="2018-09" db="EMBL/GenBank/DDBJ databases">
        <title>Whole genome sequencing of Idiomarina andamanensis W-5T (LMG 29773T= JCM 31645T).</title>
        <authorList>
            <person name="Das S.K."/>
        </authorList>
    </citation>
    <scope>NUCLEOTIDE SEQUENCE [LARGE SCALE GENOMIC DNA]</scope>
    <source>
        <strain evidence="1 2">W-5T</strain>
    </source>
</reference>
<gene>
    <name evidence="1" type="ORF">D3795_06490</name>
</gene>
<evidence type="ECO:0000313" key="2">
    <source>
        <dbReference type="Proteomes" id="UP000427820"/>
    </source>
</evidence>
<protein>
    <submittedName>
        <fullName evidence="1">Uncharacterized protein</fullName>
    </submittedName>
</protein>
<name>A0AA92ESF4_9GAMM</name>
<proteinExistence type="predicted"/>
<organism evidence="1 2">
    <name type="scientific">Pseudidiomarina andamanensis</name>
    <dbReference type="NCBI Taxonomy" id="1940690"/>
    <lineage>
        <taxon>Bacteria</taxon>
        <taxon>Pseudomonadati</taxon>
        <taxon>Pseudomonadota</taxon>
        <taxon>Gammaproteobacteria</taxon>
        <taxon>Alteromonadales</taxon>
        <taxon>Idiomarinaceae</taxon>
        <taxon>Pseudidiomarina</taxon>
    </lineage>
</organism>
<dbReference type="EMBL" id="CP032551">
    <property type="protein sequence ID" value="QGT95832.1"/>
    <property type="molecule type" value="Genomic_DNA"/>
</dbReference>
<keyword evidence="2" id="KW-1185">Reference proteome</keyword>
<dbReference type="AlphaFoldDB" id="A0AA92ESF4"/>
<dbReference type="RefSeq" id="WP_156267216.1">
    <property type="nucleotide sequence ID" value="NZ_CP032551.1"/>
</dbReference>
<sequence>MFLSYNRFLPDYSVFVRYGWLHPSRRLNPELERNYFQVGLDWKATNYLTVAFVAKQSHVDSLIIDQEQNEIGIWTMWNF</sequence>
<dbReference type="Proteomes" id="UP000427820">
    <property type="component" value="Chromosome"/>
</dbReference>
<dbReference type="KEGG" id="panm:D3795_06490"/>
<evidence type="ECO:0000313" key="1">
    <source>
        <dbReference type="EMBL" id="QGT95832.1"/>
    </source>
</evidence>
<accession>A0AA92ESF4</accession>